<accession>A0AAW0HMN2</accession>
<proteinExistence type="predicted"/>
<feature type="compositionally biased region" description="Low complexity" evidence="4">
    <location>
        <begin position="162"/>
        <end position="178"/>
    </location>
</feature>
<evidence type="ECO:0000256" key="1">
    <source>
        <dbReference type="ARBA" id="ARBA00022737"/>
    </source>
</evidence>
<dbReference type="PANTHER" id="PTHR48026:SF2">
    <property type="entry name" value="HETEROGENEOUS NUCLEAR RIBONUCLEOPROTEIN A1-RELATED"/>
    <property type="match status" value="1"/>
</dbReference>
<feature type="region of interest" description="Disordered" evidence="4">
    <location>
        <begin position="25"/>
        <end position="70"/>
    </location>
</feature>
<evidence type="ECO:0000256" key="4">
    <source>
        <dbReference type="SAM" id="MobiDB-lite"/>
    </source>
</evidence>
<dbReference type="InterPro" id="IPR021662">
    <property type="entry name" value="HnRNPA1/A2_C"/>
</dbReference>
<evidence type="ECO:0000313" key="7">
    <source>
        <dbReference type="Proteomes" id="UP001488838"/>
    </source>
</evidence>
<comment type="caution">
    <text evidence="6">The sequence shown here is derived from an EMBL/GenBank/DDBJ whole genome shotgun (WGS) entry which is preliminary data.</text>
</comment>
<dbReference type="GO" id="GO:0071013">
    <property type="term" value="C:catalytic step 2 spliceosome"/>
    <property type="evidence" value="ECO:0007669"/>
    <property type="project" value="TreeGrafter"/>
</dbReference>
<protein>
    <recommendedName>
        <fullName evidence="5">RRM domain-containing protein</fullName>
    </recommendedName>
</protein>
<dbReference type="Pfam" id="PF11627">
    <property type="entry name" value="HnRNPA1_LC"/>
    <property type="match status" value="1"/>
</dbReference>
<keyword evidence="7" id="KW-1185">Reference proteome</keyword>
<keyword evidence="2 3" id="KW-0694">RNA-binding</keyword>
<feature type="region of interest" description="Disordered" evidence="4">
    <location>
        <begin position="144"/>
        <end position="178"/>
    </location>
</feature>
<dbReference type="EMBL" id="JBBHLL010000403">
    <property type="protein sequence ID" value="KAK7803773.1"/>
    <property type="molecule type" value="Genomic_DNA"/>
</dbReference>
<keyword evidence="1" id="KW-0677">Repeat</keyword>
<dbReference type="GO" id="GO:0003730">
    <property type="term" value="F:mRNA 3'-UTR binding"/>
    <property type="evidence" value="ECO:0007669"/>
    <property type="project" value="TreeGrafter"/>
</dbReference>
<feature type="compositionally biased region" description="Gly residues" evidence="4">
    <location>
        <begin position="61"/>
        <end position="70"/>
    </location>
</feature>
<name>A0AAW0HMN2_MYOGA</name>
<dbReference type="GO" id="GO:0000398">
    <property type="term" value="P:mRNA splicing, via spliceosome"/>
    <property type="evidence" value="ECO:0007669"/>
    <property type="project" value="TreeGrafter"/>
</dbReference>
<dbReference type="InterPro" id="IPR012677">
    <property type="entry name" value="Nucleotide-bd_a/b_plait_sf"/>
</dbReference>
<evidence type="ECO:0000313" key="6">
    <source>
        <dbReference type="EMBL" id="KAK7803773.1"/>
    </source>
</evidence>
<dbReference type="AlphaFoldDB" id="A0AAW0HMN2"/>
<evidence type="ECO:0000256" key="3">
    <source>
        <dbReference type="PROSITE-ProRule" id="PRU00176"/>
    </source>
</evidence>
<evidence type="ECO:0000259" key="5">
    <source>
        <dbReference type="PROSITE" id="PS50102"/>
    </source>
</evidence>
<gene>
    <name evidence="6" type="ORF">U0070_013869</name>
</gene>
<sequence length="178" mass="18082">MTDRGCGKKRGFAFVTFEDHDSVDKTATQKCHSVHGHSREIRKALSKQEMAGASSSQRGPSGSGNLGGGCGGSFGNNDSFGRVGNFSGRGGFSGSREECNGFGNDGSSFGGGGSYNDFGNYNNQSSVFGPMKGEFGGQSSGLYGGGGQYFAKPQNQGGSGGCSSSSSSSSSYGSGRKF</sequence>
<dbReference type="SUPFAM" id="SSF54928">
    <property type="entry name" value="RNA-binding domain, RBD"/>
    <property type="match status" value="1"/>
</dbReference>
<dbReference type="InterPro" id="IPR000504">
    <property type="entry name" value="RRM_dom"/>
</dbReference>
<evidence type="ECO:0000256" key="2">
    <source>
        <dbReference type="ARBA" id="ARBA00022884"/>
    </source>
</evidence>
<feature type="domain" description="RRM" evidence="5">
    <location>
        <begin position="1"/>
        <end position="48"/>
    </location>
</feature>
<dbReference type="PROSITE" id="PS50102">
    <property type="entry name" value="RRM"/>
    <property type="match status" value="1"/>
</dbReference>
<dbReference type="InterPro" id="IPR035979">
    <property type="entry name" value="RBD_domain_sf"/>
</dbReference>
<dbReference type="Gene3D" id="3.30.70.330">
    <property type="match status" value="1"/>
</dbReference>
<organism evidence="6 7">
    <name type="scientific">Myodes glareolus</name>
    <name type="common">Bank vole</name>
    <name type="synonym">Clethrionomys glareolus</name>
    <dbReference type="NCBI Taxonomy" id="447135"/>
    <lineage>
        <taxon>Eukaryota</taxon>
        <taxon>Metazoa</taxon>
        <taxon>Chordata</taxon>
        <taxon>Craniata</taxon>
        <taxon>Vertebrata</taxon>
        <taxon>Euteleostomi</taxon>
        <taxon>Mammalia</taxon>
        <taxon>Eutheria</taxon>
        <taxon>Euarchontoglires</taxon>
        <taxon>Glires</taxon>
        <taxon>Rodentia</taxon>
        <taxon>Myomorpha</taxon>
        <taxon>Muroidea</taxon>
        <taxon>Cricetidae</taxon>
        <taxon>Arvicolinae</taxon>
        <taxon>Myodes</taxon>
    </lineage>
</organism>
<dbReference type="Proteomes" id="UP001488838">
    <property type="component" value="Unassembled WGS sequence"/>
</dbReference>
<dbReference type="PANTHER" id="PTHR48026">
    <property type="entry name" value="HOMOLOGOUS TO DROSOPHILA SQD (SQUID) PROTEIN"/>
    <property type="match status" value="1"/>
</dbReference>
<reference evidence="6 7" key="1">
    <citation type="journal article" date="2023" name="bioRxiv">
        <title>Conserved and derived expression patterns and positive selection on dental genes reveal complex evolutionary context of ever-growing rodent molars.</title>
        <authorList>
            <person name="Calamari Z.T."/>
            <person name="Song A."/>
            <person name="Cohen E."/>
            <person name="Akter M."/>
            <person name="Roy R.D."/>
            <person name="Hallikas O."/>
            <person name="Christensen M.M."/>
            <person name="Li P."/>
            <person name="Marangoni P."/>
            <person name="Jernvall J."/>
            <person name="Klein O.D."/>
        </authorList>
    </citation>
    <scope>NUCLEOTIDE SEQUENCE [LARGE SCALE GENOMIC DNA]</scope>
    <source>
        <strain evidence="6">V071</strain>
    </source>
</reference>